<proteinExistence type="predicted"/>
<dbReference type="InterPro" id="IPR009057">
    <property type="entry name" value="Homeodomain-like_sf"/>
</dbReference>
<name>A0A7S0KK10_9CHLO</name>
<feature type="DNA-binding region" description="Homeobox" evidence="1">
    <location>
        <begin position="144"/>
        <end position="208"/>
    </location>
</feature>
<dbReference type="PANTHER" id="PTHR46777:SF5">
    <property type="entry name" value="WUSCHEL-RELATED HOMEOBOX 13"/>
    <property type="match status" value="1"/>
</dbReference>
<evidence type="ECO:0000259" key="4">
    <source>
        <dbReference type="PROSITE" id="PS50071"/>
    </source>
</evidence>
<dbReference type="AlphaFoldDB" id="A0A7S0KK10"/>
<dbReference type="PROSITE" id="PS50071">
    <property type="entry name" value="HOMEOBOX_2"/>
    <property type="match status" value="1"/>
</dbReference>
<gene>
    <name evidence="5" type="ORF">OMED0929_LOCUS4787</name>
</gene>
<evidence type="ECO:0000256" key="2">
    <source>
        <dbReference type="RuleBase" id="RU000682"/>
    </source>
</evidence>
<protein>
    <recommendedName>
        <fullName evidence="4">Homeobox domain-containing protein</fullName>
    </recommendedName>
</protein>
<dbReference type="CDD" id="cd00086">
    <property type="entry name" value="homeodomain"/>
    <property type="match status" value="1"/>
</dbReference>
<feature type="domain" description="Homeobox" evidence="4">
    <location>
        <begin position="142"/>
        <end position="207"/>
    </location>
</feature>
<dbReference type="Gene3D" id="1.10.10.60">
    <property type="entry name" value="Homeodomain-like"/>
    <property type="match status" value="1"/>
</dbReference>
<feature type="region of interest" description="Disordered" evidence="3">
    <location>
        <begin position="124"/>
        <end position="149"/>
    </location>
</feature>
<dbReference type="InterPro" id="IPR001356">
    <property type="entry name" value="HD"/>
</dbReference>
<dbReference type="SUPFAM" id="SSF46689">
    <property type="entry name" value="Homeodomain-like"/>
    <property type="match status" value="1"/>
</dbReference>
<dbReference type="GO" id="GO:0003677">
    <property type="term" value="F:DNA binding"/>
    <property type="evidence" value="ECO:0007669"/>
    <property type="project" value="UniProtKB-UniRule"/>
</dbReference>
<evidence type="ECO:0000256" key="3">
    <source>
        <dbReference type="SAM" id="MobiDB-lite"/>
    </source>
</evidence>
<dbReference type="InterPro" id="IPR044559">
    <property type="entry name" value="WOX13-like"/>
</dbReference>
<dbReference type="PANTHER" id="PTHR46777">
    <property type="entry name" value="WUSCHEL-RELATED HOMEOBOX 13"/>
    <property type="match status" value="1"/>
</dbReference>
<sequence>MTDVDMSPSTALLAQDDAADATIDANTAANAVVDDAATAPHTLVNAAPVTLPGAVRAPPGAAVHMTERQLYAFRQQVAAYAHICQQLLQITAVHATQQRATSTTAGTATTAPYAPSARVASVASNGDPYGYANRPGGRGEDKNARGPRWTGTPEHYKALEDLFLGGQQPPVREQLTEITEMLTKYGPIAESNVYNWFQNRRSREKRKIAEERFAEAEAHRNA</sequence>
<dbReference type="SMART" id="SM00389">
    <property type="entry name" value="HOX"/>
    <property type="match status" value="1"/>
</dbReference>
<keyword evidence="1 2" id="KW-0539">Nucleus</keyword>
<evidence type="ECO:0000313" key="5">
    <source>
        <dbReference type="EMBL" id="CAD8584198.1"/>
    </source>
</evidence>
<dbReference type="GO" id="GO:0003700">
    <property type="term" value="F:DNA-binding transcription factor activity"/>
    <property type="evidence" value="ECO:0007669"/>
    <property type="project" value="InterPro"/>
</dbReference>
<accession>A0A7S0KK10</accession>
<keyword evidence="1 2" id="KW-0238">DNA-binding</keyword>
<reference evidence="5" key="1">
    <citation type="submission" date="2021-01" db="EMBL/GenBank/DDBJ databases">
        <authorList>
            <person name="Corre E."/>
            <person name="Pelletier E."/>
            <person name="Niang G."/>
            <person name="Scheremetjew M."/>
            <person name="Finn R."/>
            <person name="Kale V."/>
            <person name="Holt S."/>
            <person name="Cochrane G."/>
            <person name="Meng A."/>
            <person name="Brown T."/>
            <person name="Cohen L."/>
        </authorList>
    </citation>
    <scope>NUCLEOTIDE SEQUENCE</scope>
    <source>
        <strain evidence="5">Clade-D-RCC2572</strain>
    </source>
</reference>
<dbReference type="Pfam" id="PF00046">
    <property type="entry name" value="Homeodomain"/>
    <property type="match status" value="1"/>
</dbReference>
<comment type="subcellular location">
    <subcellularLocation>
        <location evidence="1 2">Nucleus</location>
    </subcellularLocation>
</comment>
<keyword evidence="1 2" id="KW-0371">Homeobox</keyword>
<evidence type="ECO:0000256" key="1">
    <source>
        <dbReference type="PROSITE-ProRule" id="PRU00108"/>
    </source>
</evidence>
<organism evidence="5">
    <name type="scientific">Ostreococcus mediterraneus</name>
    <dbReference type="NCBI Taxonomy" id="1486918"/>
    <lineage>
        <taxon>Eukaryota</taxon>
        <taxon>Viridiplantae</taxon>
        <taxon>Chlorophyta</taxon>
        <taxon>Mamiellophyceae</taxon>
        <taxon>Mamiellales</taxon>
        <taxon>Bathycoccaceae</taxon>
        <taxon>Ostreococcus</taxon>
    </lineage>
</organism>
<dbReference type="GO" id="GO:0005634">
    <property type="term" value="C:nucleus"/>
    <property type="evidence" value="ECO:0007669"/>
    <property type="project" value="UniProtKB-SubCell"/>
</dbReference>
<dbReference type="EMBL" id="HBEW01005688">
    <property type="protein sequence ID" value="CAD8584198.1"/>
    <property type="molecule type" value="Transcribed_RNA"/>
</dbReference>